<feature type="domain" description="Amidase" evidence="1">
    <location>
        <begin position="33"/>
        <end position="459"/>
    </location>
</feature>
<gene>
    <name evidence="2" type="ORF">GXW71_12680</name>
</gene>
<evidence type="ECO:0000313" key="2">
    <source>
        <dbReference type="EMBL" id="MBR0665212.1"/>
    </source>
</evidence>
<reference evidence="3" key="1">
    <citation type="journal article" date="2021" name="Syst. Appl. Microbiol.">
        <title>Roseomonas hellenica sp. nov., isolated from roots of wild-growing Alkanna tinctoria.</title>
        <authorList>
            <person name="Rat A."/>
            <person name="Naranjo H.D."/>
            <person name="Lebbe L."/>
            <person name="Cnockaert M."/>
            <person name="Krigas N."/>
            <person name="Grigoriadou K."/>
            <person name="Maloupa E."/>
            <person name="Willems A."/>
        </authorList>
    </citation>
    <scope>NUCLEOTIDE SEQUENCE [LARGE SCALE GENOMIC DNA]</scope>
    <source>
        <strain evidence="3">LMG 31523</strain>
    </source>
</reference>
<dbReference type="InterPro" id="IPR036928">
    <property type="entry name" value="AS_sf"/>
</dbReference>
<dbReference type="PANTHER" id="PTHR11895:SF76">
    <property type="entry name" value="INDOLEACETAMIDE HYDROLASE"/>
    <property type="match status" value="1"/>
</dbReference>
<evidence type="ECO:0000259" key="1">
    <source>
        <dbReference type="Pfam" id="PF01425"/>
    </source>
</evidence>
<protein>
    <submittedName>
        <fullName evidence="2">Amidase</fullName>
    </submittedName>
</protein>
<dbReference type="InterPro" id="IPR000120">
    <property type="entry name" value="Amidase"/>
</dbReference>
<dbReference type="PROSITE" id="PS00571">
    <property type="entry name" value="AMIDASES"/>
    <property type="match status" value="1"/>
</dbReference>
<dbReference type="InterPro" id="IPR023631">
    <property type="entry name" value="Amidase_dom"/>
</dbReference>
<accession>A0ABS5EY48</accession>
<sequence length="483" mass="50838">MECRRVPYDRSLIDLTATEAVALLRRRAVSPAELVEAAAGRIAEVEPAVNAVPILCLDRARGRARAVADAAPRPHDPNWLAGLPITVKDLDEVSGVRHTFGGSVLFENTISERSSPSVELLEGNGAVTLGKSNSPEFGFNASTINALFGPTRNPRDTRLTVGGSSGGAAASVATGEAWLAHGSDLGASIRLPAAFCSVVGLRPSPGRVPRARRGMVFSMLPVVGPIARTVADCGLMLDAMAAEVWTDPLSLPSAAPGTFADAAAAPRRLGRVGFSMDLGVTPVDSEVAAVVHAAMARLADAGAGIEHAAPDLSQGRDVFHAIRGVNHLAAFAPMIAQHGDGVIPEIHSSTERAAALSIADYARAENARAAMFQRLMDFLAEHECLICPTAIMTPFPAEWRRVERLGDHAFESYIDWIAITFTLSLTGCPIISIPCGFTAGGMPVGLQILGRPRSEATLLRMAAWCEQVLGALGHKPIDPVIRS</sequence>
<dbReference type="Gene3D" id="3.90.1300.10">
    <property type="entry name" value="Amidase signature (AS) domain"/>
    <property type="match status" value="1"/>
</dbReference>
<keyword evidence="3" id="KW-1185">Reference proteome</keyword>
<proteinExistence type="predicted"/>
<dbReference type="Proteomes" id="UP001196870">
    <property type="component" value="Unassembled WGS sequence"/>
</dbReference>
<name>A0ABS5EY48_9PROT</name>
<dbReference type="PANTHER" id="PTHR11895">
    <property type="entry name" value="TRANSAMIDASE"/>
    <property type="match status" value="1"/>
</dbReference>
<organism evidence="2 3">
    <name type="scientific">Plastoroseomonas hellenica</name>
    <dbReference type="NCBI Taxonomy" id="2687306"/>
    <lineage>
        <taxon>Bacteria</taxon>
        <taxon>Pseudomonadati</taxon>
        <taxon>Pseudomonadota</taxon>
        <taxon>Alphaproteobacteria</taxon>
        <taxon>Acetobacterales</taxon>
        <taxon>Acetobacteraceae</taxon>
        <taxon>Plastoroseomonas</taxon>
    </lineage>
</organism>
<comment type="caution">
    <text evidence="2">The sequence shown here is derived from an EMBL/GenBank/DDBJ whole genome shotgun (WGS) entry which is preliminary data.</text>
</comment>
<dbReference type="EMBL" id="JAAGBB010000013">
    <property type="protein sequence ID" value="MBR0665212.1"/>
    <property type="molecule type" value="Genomic_DNA"/>
</dbReference>
<dbReference type="Pfam" id="PF01425">
    <property type="entry name" value="Amidase"/>
    <property type="match status" value="1"/>
</dbReference>
<dbReference type="SUPFAM" id="SSF75304">
    <property type="entry name" value="Amidase signature (AS) enzymes"/>
    <property type="match status" value="1"/>
</dbReference>
<dbReference type="InterPro" id="IPR020556">
    <property type="entry name" value="Amidase_CS"/>
</dbReference>
<evidence type="ECO:0000313" key="3">
    <source>
        <dbReference type="Proteomes" id="UP001196870"/>
    </source>
</evidence>